<comment type="similarity">
    <text evidence="1">Belongs to the avfA family.</text>
</comment>
<feature type="domain" description="NAD(P)-binding" evidence="2">
    <location>
        <begin position="9"/>
        <end position="166"/>
    </location>
</feature>
<accession>A0A9P4KI72</accession>
<gene>
    <name evidence="3" type="ORF">CC78DRAFT_454790</name>
</gene>
<proteinExistence type="inferred from homology"/>
<dbReference type="Proteomes" id="UP000800093">
    <property type="component" value="Unassembled WGS sequence"/>
</dbReference>
<dbReference type="OrthoDB" id="10254604at2759"/>
<reference evidence="4" key="1">
    <citation type="journal article" date="2020" name="Stud. Mycol.">
        <title>101 Dothideomycetes genomes: A test case for predicting lifestyles and emergence of pathogens.</title>
        <authorList>
            <person name="Haridas S."/>
            <person name="Albert R."/>
            <person name="Binder M."/>
            <person name="Bloem J."/>
            <person name="LaButti K."/>
            <person name="Salamov A."/>
            <person name="Andreopoulos B."/>
            <person name="Baker S."/>
            <person name="Barry K."/>
            <person name="Bills G."/>
            <person name="Bluhm B."/>
            <person name="Cannon C."/>
            <person name="Castanera R."/>
            <person name="Culley D."/>
            <person name="Daum C."/>
            <person name="Ezra D."/>
            <person name="Gonzalez J."/>
            <person name="Henrissat B."/>
            <person name="Kuo A."/>
            <person name="Liang C."/>
            <person name="Lipzen A."/>
            <person name="Lutzoni F."/>
            <person name="Magnuson J."/>
            <person name="Mondo S."/>
            <person name="Nolan M."/>
            <person name="Ohm R."/>
            <person name="Pangilinan J."/>
            <person name="Park H.-J."/>
            <person name="Ramirez L."/>
            <person name="Alfaro M."/>
            <person name="Sun H."/>
            <person name="Tritt A."/>
            <person name="Yoshinaga Y."/>
            <person name="Zwiers L.-H."/>
            <person name="Turgeon B."/>
            <person name="Goodwin S."/>
            <person name="Spatafora J."/>
            <person name="Crous P."/>
            <person name="Grigoriev I."/>
        </authorList>
    </citation>
    <scope>NUCLEOTIDE SEQUENCE [LARGE SCALE GENOMIC DNA]</scope>
    <source>
        <strain evidence="4">CBS 304.66</strain>
    </source>
</reference>
<dbReference type="Gene3D" id="3.40.50.720">
    <property type="entry name" value="NAD(P)-binding Rossmann-like Domain"/>
    <property type="match status" value="1"/>
</dbReference>
<evidence type="ECO:0000313" key="4">
    <source>
        <dbReference type="Proteomes" id="UP000800093"/>
    </source>
</evidence>
<dbReference type="Pfam" id="PF13460">
    <property type="entry name" value="NAD_binding_10"/>
    <property type="match status" value="1"/>
</dbReference>
<dbReference type="AlphaFoldDB" id="A0A9P4KI72"/>
<dbReference type="PANTHER" id="PTHR15020">
    <property type="entry name" value="FLAVIN REDUCTASE-RELATED"/>
    <property type="match status" value="1"/>
</dbReference>
<dbReference type="InterPro" id="IPR016040">
    <property type="entry name" value="NAD(P)-bd_dom"/>
</dbReference>
<comment type="caution">
    <text evidence="3">The sequence shown here is derived from an EMBL/GenBank/DDBJ whole genome shotgun (WGS) entry which is preliminary data.</text>
</comment>
<evidence type="ECO:0000313" key="3">
    <source>
        <dbReference type="EMBL" id="KAF2268802.1"/>
    </source>
</evidence>
<sequence length="278" mass="30648">MTHNILLIGGHGKVSQLLTPLLLARSWNVTSMIRSLDQKDTIAKLGQGQPGKLDVLVSSVEDVKSEDDAKEILHQVHPDWVVWSAGAGGRGGAPRTMAIDHDAAIAFTKASIHTPSIKKFLTVSYISSRRNKPSWWTDKDWEYSNKVNFEILPTYYKAKVAADEVLTVLAKERFDEEAKKGVPENDRFCGISLRPGTLSDEKAMKVQIGKIGSQGKISRATVAEAIVAVLETEGARGWFDMLDGEEDVGEAVRKAVIEVIDTVEDEDFEGMKERVSKL</sequence>
<organism evidence="3 4">
    <name type="scientific">Lojkania enalia</name>
    <dbReference type="NCBI Taxonomy" id="147567"/>
    <lineage>
        <taxon>Eukaryota</taxon>
        <taxon>Fungi</taxon>
        <taxon>Dikarya</taxon>
        <taxon>Ascomycota</taxon>
        <taxon>Pezizomycotina</taxon>
        <taxon>Dothideomycetes</taxon>
        <taxon>Pleosporomycetidae</taxon>
        <taxon>Pleosporales</taxon>
        <taxon>Pleosporales incertae sedis</taxon>
        <taxon>Lojkania</taxon>
    </lineage>
</organism>
<dbReference type="PANTHER" id="PTHR15020:SF50">
    <property type="entry name" value="UPF0659 PROTEIN YMR090W"/>
    <property type="match status" value="1"/>
</dbReference>
<keyword evidence="4" id="KW-1185">Reference proteome</keyword>
<dbReference type="InterPro" id="IPR036291">
    <property type="entry name" value="NAD(P)-bd_dom_sf"/>
</dbReference>
<name>A0A9P4KI72_9PLEO</name>
<protein>
    <recommendedName>
        <fullName evidence="2">NAD(P)-binding domain-containing protein</fullName>
    </recommendedName>
</protein>
<dbReference type="EMBL" id="ML986585">
    <property type="protein sequence ID" value="KAF2268802.1"/>
    <property type="molecule type" value="Genomic_DNA"/>
</dbReference>
<evidence type="ECO:0000259" key="2">
    <source>
        <dbReference type="Pfam" id="PF13460"/>
    </source>
</evidence>
<evidence type="ECO:0000256" key="1">
    <source>
        <dbReference type="ARBA" id="ARBA00038376"/>
    </source>
</evidence>
<dbReference type="SUPFAM" id="SSF51735">
    <property type="entry name" value="NAD(P)-binding Rossmann-fold domains"/>
    <property type="match status" value="1"/>
</dbReference>